<dbReference type="CDD" id="cd07731">
    <property type="entry name" value="ComA-like_MBL-fold"/>
    <property type="match status" value="1"/>
</dbReference>
<dbReference type="Pfam" id="PF00753">
    <property type="entry name" value="Lactamase_B"/>
    <property type="match status" value="1"/>
</dbReference>
<dbReference type="EMBL" id="FPJW01000001">
    <property type="protein sequence ID" value="SFX08449.1"/>
    <property type="molecule type" value="Genomic_DNA"/>
</dbReference>
<dbReference type="InterPro" id="IPR035681">
    <property type="entry name" value="ComA-like_MBL"/>
</dbReference>
<feature type="transmembrane region" description="Helical" evidence="6">
    <location>
        <begin position="386"/>
        <end position="403"/>
    </location>
</feature>
<dbReference type="NCBIfam" id="TIGR00360">
    <property type="entry name" value="ComEC_N-term"/>
    <property type="match status" value="1"/>
</dbReference>
<feature type="transmembrane region" description="Helical" evidence="6">
    <location>
        <begin position="61"/>
        <end position="81"/>
    </location>
</feature>
<feature type="transmembrane region" description="Helical" evidence="6">
    <location>
        <begin position="415"/>
        <end position="438"/>
    </location>
</feature>
<dbReference type="InterPro" id="IPR025405">
    <property type="entry name" value="DUF4131"/>
</dbReference>
<proteinExistence type="predicted"/>
<evidence type="ECO:0000256" key="5">
    <source>
        <dbReference type="ARBA" id="ARBA00023136"/>
    </source>
</evidence>
<gene>
    <name evidence="8" type="ORF">SAMN02745752_00476</name>
</gene>
<feature type="domain" description="Metallo-beta-lactamase" evidence="7">
    <location>
        <begin position="556"/>
        <end position="748"/>
    </location>
</feature>
<dbReference type="InterPro" id="IPR036866">
    <property type="entry name" value="RibonucZ/Hydroxyglut_hydro"/>
</dbReference>
<organism evidence="8 9">
    <name type="scientific">Marinospirillum alkaliphilum DSM 21637</name>
    <dbReference type="NCBI Taxonomy" id="1122209"/>
    <lineage>
        <taxon>Bacteria</taxon>
        <taxon>Pseudomonadati</taxon>
        <taxon>Pseudomonadota</taxon>
        <taxon>Gammaproteobacteria</taxon>
        <taxon>Oceanospirillales</taxon>
        <taxon>Oceanospirillaceae</taxon>
        <taxon>Marinospirillum</taxon>
    </lineage>
</organism>
<dbReference type="InterPro" id="IPR004477">
    <property type="entry name" value="ComEC_N"/>
</dbReference>
<dbReference type="PANTHER" id="PTHR30619:SF1">
    <property type="entry name" value="RECOMBINATION PROTEIN 2"/>
    <property type="match status" value="1"/>
</dbReference>
<dbReference type="Pfam" id="PF13567">
    <property type="entry name" value="DUF4131"/>
    <property type="match status" value="1"/>
</dbReference>
<reference evidence="8 9" key="1">
    <citation type="submission" date="2016-11" db="EMBL/GenBank/DDBJ databases">
        <authorList>
            <person name="Jaros S."/>
            <person name="Januszkiewicz K."/>
            <person name="Wedrychowicz H."/>
        </authorList>
    </citation>
    <scope>NUCLEOTIDE SEQUENCE [LARGE SCALE GENOMIC DNA]</scope>
    <source>
        <strain evidence="8 9">DSM 21637</strain>
    </source>
</reference>
<evidence type="ECO:0000256" key="2">
    <source>
        <dbReference type="ARBA" id="ARBA00022475"/>
    </source>
</evidence>
<dbReference type="InterPro" id="IPR001279">
    <property type="entry name" value="Metallo-B-lactamas"/>
</dbReference>
<evidence type="ECO:0000259" key="7">
    <source>
        <dbReference type="SMART" id="SM00849"/>
    </source>
</evidence>
<comment type="subcellular location">
    <subcellularLocation>
        <location evidence="1">Cell membrane</location>
        <topology evidence="1">Multi-pass membrane protein</topology>
    </subcellularLocation>
</comment>
<dbReference type="STRING" id="1122209.SAMN02745752_00476"/>
<accession>A0A1K1U652</accession>
<dbReference type="PANTHER" id="PTHR30619">
    <property type="entry name" value="DNA INTERNALIZATION/COMPETENCE PROTEIN COMEC/REC2"/>
    <property type="match status" value="1"/>
</dbReference>
<dbReference type="Pfam" id="PF03772">
    <property type="entry name" value="Competence"/>
    <property type="match status" value="1"/>
</dbReference>
<dbReference type="Gene3D" id="3.60.15.10">
    <property type="entry name" value="Ribonuclease Z/Hydroxyacylglutathione hydrolase-like"/>
    <property type="match status" value="1"/>
</dbReference>
<sequence>MTGTVRLLFDRFLKPQPTWRLPLAASGLLTGILLALCLSAWPPVELLILLLLVQLRLLRLQFHGIAAFLFGFCWLLLFLAWRMDLAVNRADTQGTAVITAQVLEVRHSPGGLDSLLVKIHRCERASDLQASGLQKSGLQKSPQPCQLRAPARIRLNWYAPADLPQPGETWQLQVRLRPLRSLKNFGQPPSTGLHLAQGLVARGYVTRDAKVQRLQIASGWQQARQSLIDAIHFQYQDQHQPHSPIFSTPIPNPTTLSQGQRFLLALGLGERQALLPEDWQLLERTGTIHLWVVSGLHLGMVAGVMLWLARRLRVPWSLALVLAGGCAWGYAHLAGWGVAAERAGIMLVFGLLILSGWRQLAPWTAFALALLILLLINPLLPLTRGFWLSFGAVAILLAGSRGYPAMPGWLALIRVQWLITLGLTPLLIWQGAWFSVWAPLVNLVAVPLVGLVFLPLTLLALLLQFITGFSQPLFWLAQLFEWAALGLMYAAQLPQWPIHYPMFLWIGLLALLPPGFPGRSLAWLGLLLAFLPPPVNHHLTKQQELTWQVRVLDVGQGTAVLVESQGQTLLYDTGRGFASGWAPVVPALQPWLKPAGLDWLVISHDDQDHSGGLPAVLRHWPVEQLVYAEARREVLDVKSQQIHDCKAGDHWQMGALQVLALWPPQSPQGRINNEDSCVLLITGPGASLLLTGDARTQEEAFFSQGLPHLLQDQPLTLLVSGHHGSRTSTGQALLDATQPRWTVHTAGWRNAYGHPHPTVVQRLRQNQSIQLDTADQGAVHFSFSPEQQQLRWWRQKHRPLWEGLVE</sequence>
<feature type="transmembrane region" description="Helical" evidence="6">
    <location>
        <begin position="444"/>
        <end position="466"/>
    </location>
</feature>
<evidence type="ECO:0000313" key="8">
    <source>
        <dbReference type="EMBL" id="SFX08449.1"/>
    </source>
</evidence>
<dbReference type="GO" id="GO:0005886">
    <property type="term" value="C:plasma membrane"/>
    <property type="evidence" value="ECO:0007669"/>
    <property type="project" value="UniProtKB-SubCell"/>
</dbReference>
<protein>
    <submittedName>
        <fullName evidence="8">Competence protein ComEC</fullName>
    </submittedName>
</protein>
<keyword evidence="3 6" id="KW-0812">Transmembrane</keyword>
<keyword evidence="5 6" id="KW-0472">Membrane</keyword>
<evidence type="ECO:0000313" key="9">
    <source>
        <dbReference type="Proteomes" id="UP000182350"/>
    </source>
</evidence>
<dbReference type="GO" id="GO:0030420">
    <property type="term" value="P:establishment of competence for transformation"/>
    <property type="evidence" value="ECO:0007669"/>
    <property type="project" value="InterPro"/>
</dbReference>
<dbReference type="SUPFAM" id="SSF56281">
    <property type="entry name" value="Metallo-hydrolase/oxidoreductase"/>
    <property type="match status" value="1"/>
</dbReference>
<feature type="transmembrane region" description="Helical" evidence="6">
    <location>
        <begin position="315"/>
        <end position="339"/>
    </location>
</feature>
<evidence type="ECO:0000256" key="1">
    <source>
        <dbReference type="ARBA" id="ARBA00004651"/>
    </source>
</evidence>
<evidence type="ECO:0000256" key="4">
    <source>
        <dbReference type="ARBA" id="ARBA00022989"/>
    </source>
</evidence>
<feature type="transmembrane region" description="Helical" evidence="6">
    <location>
        <begin position="288"/>
        <end position="309"/>
    </location>
</feature>
<keyword evidence="4 6" id="KW-1133">Transmembrane helix</keyword>
<keyword evidence="9" id="KW-1185">Reference proteome</keyword>
<dbReference type="Proteomes" id="UP000182350">
    <property type="component" value="Unassembled WGS sequence"/>
</dbReference>
<feature type="transmembrane region" description="Helical" evidence="6">
    <location>
        <begin position="360"/>
        <end position="380"/>
    </location>
</feature>
<dbReference type="InterPro" id="IPR052159">
    <property type="entry name" value="Competence_DNA_uptake"/>
</dbReference>
<evidence type="ECO:0000256" key="6">
    <source>
        <dbReference type="SAM" id="Phobius"/>
    </source>
</evidence>
<dbReference type="SMART" id="SM00849">
    <property type="entry name" value="Lactamase_B"/>
    <property type="match status" value="1"/>
</dbReference>
<keyword evidence="2" id="KW-1003">Cell membrane</keyword>
<evidence type="ECO:0000256" key="3">
    <source>
        <dbReference type="ARBA" id="ARBA00022692"/>
    </source>
</evidence>
<dbReference type="NCBIfam" id="TIGR00361">
    <property type="entry name" value="ComEC_Rec2"/>
    <property type="match status" value="1"/>
</dbReference>
<name>A0A1K1U652_9GAMM</name>
<dbReference type="AlphaFoldDB" id="A0A1K1U652"/>
<dbReference type="InterPro" id="IPR004797">
    <property type="entry name" value="Competence_ComEC/Rec2"/>
</dbReference>